<dbReference type="InterPro" id="IPR011528">
    <property type="entry name" value="NERD"/>
</dbReference>
<evidence type="ECO:0000313" key="4">
    <source>
        <dbReference type="Proteomes" id="UP000010475"/>
    </source>
</evidence>
<protein>
    <submittedName>
        <fullName evidence="3">Nuclease-like protein</fullName>
    </submittedName>
</protein>
<dbReference type="RefSeq" id="WP_015206987.1">
    <property type="nucleotide sequence ID" value="NC_019757.1"/>
</dbReference>
<organism evidence="3 4">
    <name type="scientific">Cylindrospermum stagnale PCC 7417</name>
    <dbReference type="NCBI Taxonomy" id="56107"/>
    <lineage>
        <taxon>Bacteria</taxon>
        <taxon>Bacillati</taxon>
        <taxon>Cyanobacteriota</taxon>
        <taxon>Cyanophyceae</taxon>
        <taxon>Nostocales</taxon>
        <taxon>Nostocaceae</taxon>
        <taxon>Cylindrospermum</taxon>
    </lineage>
</organism>
<dbReference type="HOGENOM" id="CLU_108956_0_0_3"/>
<sequence length="215" mass="23654">MPKAGDGVRKMALKRRTGAVLQFSAAGGFVIIPLLLPIPPGLKLLVWLGCLVCAAFLYQQGKHLWMRANLATQGAVGEEKVAETLKPLESQGWKIEYNIPLKPWGDADVFLHSPKGNYFVIDTKSQRGGVFFDGSVLKQRFGKKVHEFRGGKDLLKVVAGQAATLRDVKRVKSVQPILCFTQANLEGIKQNQDINGVYVVTSAKLVSLLKQLDRN</sequence>
<keyword evidence="1" id="KW-1133">Transmembrane helix</keyword>
<dbReference type="OrthoDB" id="489858at2"/>
<evidence type="ECO:0000256" key="1">
    <source>
        <dbReference type="SAM" id="Phobius"/>
    </source>
</evidence>
<feature type="domain" description="NERD" evidence="2">
    <location>
        <begin position="74"/>
        <end position="181"/>
    </location>
</feature>
<gene>
    <name evidence="3" type="ORF">Cylst_1446</name>
</gene>
<keyword evidence="1" id="KW-0812">Transmembrane</keyword>
<evidence type="ECO:0000313" key="3">
    <source>
        <dbReference type="EMBL" id="AFZ23731.1"/>
    </source>
</evidence>
<evidence type="ECO:0000259" key="2">
    <source>
        <dbReference type="Pfam" id="PF08378"/>
    </source>
</evidence>
<name>K9WVC1_9NOST</name>
<proteinExistence type="predicted"/>
<keyword evidence="1" id="KW-0472">Membrane</keyword>
<dbReference type="Pfam" id="PF08378">
    <property type="entry name" value="NERD"/>
    <property type="match status" value="1"/>
</dbReference>
<accession>K9WVC1</accession>
<dbReference type="AlphaFoldDB" id="K9WVC1"/>
<feature type="transmembrane region" description="Helical" evidence="1">
    <location>
        <begin position="20"/>
        <end position="38"/>
    </location>
</feature>
<dbReference type="eggNOG" id="ENOG5032RKI">
    <property type="taxonomic scope" value="Bacteria"/>
</dbReference>
<reference evidence="3 4" key="1">
    <citation type="submission" date="2012-06" db="EMBL/GenBank/DDBJ databases">
        <title>Finished chromosome of genome of Cylindrospermum stagnale PCC 7417.</title>
        <authorList>
            <consortium name="US DOE Joint Genome Institute"/>
            <person name="Gugger M."/>
            <person name="Coursin T."/>
            <person name="Rippka R."/>
            <person name="Tandeau De Marsac N."/>
            <person name="Huntemann M."/>
            <person name="Wei C.-L."/>
            <person name="Han J."/>
            <person name="Detter J.C."/>
            <person name="Han C."/>
            <person name="Tapia R."/>
            <person name="Chen A."/>
            <person name="Kyrpides N."/>
            <person name="Mavromatis K."/>
            <person name="Markowitz V."/>
            <person name="Szeto E."/>
            <person name="Ivanova N."/>
            <person name="Pagani I."/>
            <person name="Pati A."/>
            <person name="Goodwin L."/>
            <person name="Nordberg H.P."/>
            <person name="Cantor M.N."/>
            <person name="Hua S.X."/>
            <person name="Woyke T."/>
            <person name="Kerfeld C.A."/>
        </authorList>
    </citation>
    <scope>NUCLEOTIDE SEQUENCE [LARGE SCALE GENOMIC DNA]</scope>
    <source>
        <strain evidence="3 4">PCC 7417</strain>
    </source>
</reference>
<dbReference type="Proteomes" id="UP000010475">
    <property type="component" value="Chromosome"/>
</dbReference>
<dbReference type="EMBL" id="CP003642">
    <property type="protein sequence ID" value="AFZ23731.1"/>
    <property type="molecule type" value="Genomic_DNA"/>
</dbReference>
<keyword evidence="4" id="KW-1185">Reference proteome</keyword>
<dbReference type="KEGG" id="csg:Cylst_1446"/>